<organism evidence="8 9">
    <name type="scientific">Propioniciclava sinopodophylli</name>
    <dbReference type="NCBI Taxonomy" id="1837344"/>
    <lineage>
        <taxon>Bacteria</taxon>
        <taxon>Bacillati</taxon>
        <taxon>Actinomycetota</taxon>
        <taxon>Actinomycetes</taxon>
        <taxon>Propionibacteriales</taxon>
        <taxon>Propionibacteriaceae</taxon>
        <taxon>Propioniciclava</taxon>
    </lineage>
</organism>
<comment type="similarity">
    <text evidence="1">Belongs to the carbohydrate kinase PfkB family.</text>
</comment>
<name>A0A4Q9KE06_9ACTN</name>
<evidence type="ECO:0000256" key="1">
    <source>
        <dbReference type="ARBA" id="ARBA00010688"/>
    </source>
</evidence>
<evidence type="ECO:0000256" key="5">
    <source>
        <dbReference type="ARBA" id="ARBA00022840"/>
    </source>
</evidence>
<gene>
    <name evidence="8" type="ORF">ET989_09665</name>
</gene>
<keyword evidence="3" id="KW-0547">Nucleotide-binding</keyword>
<dbReference type="CDD" id="cd01164">
    <property type="entry name" value="FruK_PfkB_like"/>
    <property type="match status" value="1"/>
</dbReference>
<evidence type="ECO:0000313" key="9">
    <source>
        <dbReference type="Proteomes" id="UP000292373"/>
    </source>
</evidence>
<evidence type="ECO:0000256" key="3">
    <source>
        <dbReference type="ARBA" id="ARBA00022741"/>
    </source>
</evidence>
<keyword evidence="9" id="KW-1185">Reference proteome</keyword>
<dbReference type="AlphaFoldDB" id="A0A4Q9KE06"/>
<dbReference type="Gene3D" id="3.40.1190.20">
    <property type="match status" value="1"/>
</dbReference>
<dbReference type="GO" id="GO:0005524">
    <property type="term" value="F:ATP binding"/>
    <property type="evidence" value="ECO:0007669"/>
    <property type="project" value="UniProtKB-KW"/>
</dbReference>
<keyword evidence="4 8" id="KW-0418">Kinase</keyword>
<dbReference type="Pfam" id="PF00294">
    <property type="entry name" value="PfkB"/>
    <property type="match status" value="1"/>
</dbReference>
<dbReference type="PANTHER" id="PTHR46566">
    <property type="entry name" value="1-PHOSPHOFRUCTOKINASE-RELATED"/>
    <property type="match status" value="1"/>
</dbReference>
<feature type="domain" description="Carbohydrate kinase PfkB" evidence="7">
    <location>
        <begin position="27"/>
        <end position="303"/>
    </location>
</feature>
<dbReference type="GO" id="GO:0008443">
    <property type="term" value="F:phosphofructokinase activity"/>
    <property type="evidence" value="ECO:0007669"/>
    <property type="project" value="TreeGrafter"/>
</dbReference>
<protein>
    <submittedName>
        <fullName evidence="8">1-phosphofructokinase family hexose kinase</fullName>
    </submittedName>
</protein>
<dbReference type="PANTHER" id="PTHR46566:SF5">
    <property type="entry name" value="1-PHOSPHOFRUCTOKINASE"/>
    <property type="match status" value="1"/>
</dbReference>
<evidence type="ECO:0000256" key="2">
    <source>
        <dbReference type="ARBA" id="ARBA00022679"/>
    </source>
</evidence>
<reference evidence="8 9" key="1">
    <citation type="submission" date="2019-01" db="EMBL/GenBank/DDBJ databases">
        <title>Lactibacter flavus gen. nov., sp. nov., a novel bacterium of the family Propionibacteriaceae isolated from raw milk and dairy products.</title>
        <authorList>
            <person name="Huptas C."/>
            <person name="Wenning M."/>
            <person name="Breitenwieser F."/>
            <person name="Doll E."/>
            <person name="Von Neubeck M."/>
            <person name="Busse H.-J."/>
            <person name="Scherer S."/>
        </authorList>
    </citation>
    <scope>NUCLEOTIDE SEQUENCE [LARGE SCALE GENOMIC DNA]</scope>
    <source>
        <strain evidence="8 9">KCTC 33808</strain>
    </source>
</reference>
<dbReference type="InterPro" id="IPR017583">
    <property type="entry name" value="Tagatose/fructose_Pkinase"/>
</dbReference>
<evidence type="ECO:0000259" key="7">
    <source>
        <dbReference type="Pfam" id="PF00294"/>
    </source>
</evidence>
<dbReference type="GO" id="GO:0005829">
    <property type="term" value="C:cytosol"/>
    <property type="evidence" value="ECO:0007669"/>
    <property type="project" value="TreeGrafter"/>
</dbReference>
<keyword evidence="2 6" id="KW-0808">Transferase</keyword>
<proteinExistence type="inferred from homology"/>
<dbReference type="OrthoDB" id="9801219at2"/>
<dbReference type="EMBL" id="SDMQ01000009">
    <property type="protein sequence ID" value="TBT83937.1"/>
    <property type="molecule type" value="Genomic_DNA"/>
</dbReference>
<evidence type="ECO:0000313" key="8">
    <source>
        <dbReference type="EMBL" id="TBT83937.1"/>
    </source>
</evidence>
<dbReference type="NCBIfam" id="TIGR03168">
    <property type="entry name" value="1-PFK"/>
    <property type="match status" value="1"/>
</dbReference>
<evidence type="ECO:0000256" key="6">
    <source>
        <dbReference type="PIRNR" id="PIRNR000535"/>
    </source>
</evidence>
<dbReference type="PIRSF" id="PIRSF000535">
    <property type="entry name" value="1PFK/6PFK/LacC"/>
    <property type="match status" value="1"/>
</dbReference>
<evidence type="ECO:0000256" key="4">
    <source>
        <dbReference type="ARBA" id="ARBA00022777"/>
    </source>
</evidence>
<dbReference type="Proteomes" id="UP000292373">
    <property type="component" value="Unassembled WGS sequence"/>
</dbReference>
<accession>A0A4Q9KE06</accession>
<dbReference type="InterPro" id="IPR011611">
    <property type="entry name" value="PfkB_dom"/>
</dbReference>
<comment type="caution">
    <text evidence="8">The sequence shown here is derived from an EMBL/GenBank/DDBJ whole genome shotgun (WGS) entry which is preliminary data.</text>
</comment>
<dbReference type="InterPro" id="IPR029056">
    <property type="entry name" value="Ribokinase-like"/>
</dbReference>
<keyword evidence="5" id="KW-0067">ATP-binding</keyword>
<sequence length="317" mass="32923">MVIITFTANPSLDRSAPLARDLRVARLNRLGQVYRLASGKGVNVSAAVHAAGHPTLAIVPVDTSDPLAEALRRRGVPSRMVPVGHRARTNLSITHPDGSTTRFIEPGEPLTPENQTALVSTLLASLPGASWLALCGSLPPGAPVDWYVKLTEMAHSVGVRVAVDADGPALDAVISHAHATPPDLLSPNVAELQKATGRSIRKAVKAGDLQPAIDAVQELHNRGVPRVLATLGPQGALLSCEDGLWHAEPDPVQPVSVMGAGDAALAGCLLISTRTQDPALCLDRAVAYGTATVLKPGSEVPTPADADAISLTVRKLA</sequence>
<dbReference type="SUPFAM" id="SSF53613">
    <property type="entry name" value="Ribokinase-like"/>
    <property type="match status" value="1"/>
</dbReference>